<keyword evidence="2" id="KW-1133">Transmembrane helix</keyword>
<evidence type="ECO:0000313" key="4">
    <source>
        <dbReference type="EMBL" id="TWU55017.1"/>
    </source>
</evidence>
<gene>
    <name evidence="4" type="primary">blaR1_5</name>
    <name evidence="4" type="ORF">Poly51_37660</name>
</gene>
<keyword evidence="5" id="KW-1185">Reference proteome</keyword>
<keyword evidence="2" id="KW-0472">Membrane</keyword>
<sequence>MIERIAEPCSEVIYFAFLASWRALPVFAIVAVLAMVLRKQVPARYSCWLWLIVVARLLLPVSVESRVAISAIADKPMQTLVSGEQEVQSESSGFDTFTYEDDDGKSVTVALLPPGATAEEQAAADAVVAQITAEEVALRESAVAGQEFNQVDEGESYYGVLATVFNLMGYTIILGLPVIGIVLLLRHFVSHARFAWALRSHPLVTDRSTVDCMLRVCDELGVGRRPKLKEVPTLHAPAMFGLFRPTVCLPRKWREELTTEQIEWVFRHEVAHVKGRDGLWLSLATVAKAIQWFNPLSWIAVSKLQQSMERSADELATLHLNETQIREYGELLLQFATGGPSPRGYLTSGQPTIGLLAMAAPKGLGRRIESLGTPVHRRSWLRGLVAIPAIGMVAICGLTDAKPIETPAIKPRPVPNFEVALSGVEWKRTDGSNQSPTPQDTRVVSINVENAIRKAKELEPGIDAERFVLHYFAMYPVTADQRAEARITDGVMTVEVTKQQETLMRQMLSAFEQSGLWQIITELRVIDTNIELLDQFDWTTSEATARFARLDHSPVLDDPEGWAEATLSLDALGLQPSTNEDYQIEQSASMPIRAAKISRLQSERFIRQLQLDSRSNLMQAPKVTMFNGQCAVISDVSQRPFVTDVWEIAGDKATAMQPKISVFEDGWKFLLKTTVSPDEEVKLQMVLTQASVEGVKLASLPNSRSNDPNQRVTIQVPTVKSDSIAVESMLKKSEALLVFSPKPYSSESDEDDTNSDSGTGQVFMIRTQLISDHEFLKGFVSEQDND</sequence>
<reference evidence="4 5" key="1">
    <citation type="submission" date="2019-02" db="EMBL/GenBank/DDBJ databases">
        <title>Deep-cultivation of Planctomycetes and their phenomic and genomic characterization uncovers novel biology.</title>
        <authorList>
            <person name="Wiegand S."/>
            <person name="Jogler M."/>
            <person name="Boedeker C."/>
            <person name="Pinto D."/>
            <person name="Vollmers J."/>
            <person name="Rivas-Marin E."/>
            <person name="Kohn T."/>
            <person name="Peeters S.H."/>
            <person name="Heuer A."/>
            <person name="Rast P."/>
            <person name="Oberbeckmann S."/>
            <person name="Bunk B."/>
            <person name="Jeske O."/>
            <person name="Meyerdierks A."/>
            <person name="Storesund J.E."/>
            <person name="Kallscheuer N."/>
            <person name="Luecker S."/>
            <person name="Lage O.M."/>
            <person name="Pohl T."/>
            <person name="Merkel B.J."/>
            <person name="Hornburger P."/>
            <person name="Mueller R.-W."/>
            <person name="Bruemmer F."/>
            <person name="Labrenz M."/>
            <person name="Spormann A.M."/>
            <person name="Op Den Camp H."/>
            <person name="Overmann J."/>
            <person name="Amann R."/>
            <person name="Jetten M.S.M."/>
            <person name="Mascher T."/>
            <person name="Medema M.H."/>
            <person name="Devos D.P."/>
            <person name="Kaster A.-K."/>
            <person name="Ovreas L."/>
            <person name="Rohde M."/>
            <person name="Galperin M.Y."/>
            <person name="Jogler C."/>
        </authorList>
    </citation>
    <scope>NUCLEOTIDE SEQUENCE [LARGE SCALE GENOMIC DNA]</scope>
    <source>
        <strain evidence="4 5">Poly51</strain>
    </source>
</reference>
<dbReference type="AlphaFoldDB" id="A0A5C6F3K0"/>
<dbReference type="InterPro" id="IPR008756">
    <property type="entry name" value="Peptidase_M56"/>
</dbReference>
<name>A0A5C6F3K0_9BACT</name>
<comment type="caution">
    <text evidence="4">The sequence shown here is derived from an EMBL/GenBank/DDBJ whole genome shotgun (WGS) entry which is preliminary data.</text>
</comment>
<proteinExistence type="predicted"/>
<dbReference type="CDD" id="cd07341">
    <property type="entry name" value="M56_BlaR1_MecR1_like"/>
    <property type="match status" value="1"/>
</dbReference>
<keyword evidence="2" id="KW-0812">Transmembrane</keyword>
<protein>
    <submittedName>
        <fullName evidence="4">Regulatory protein BlaR1</fullName>
    </submittedName>
</protein>
<evidence type="ECO:0000256" key="1">
    <source>
        <dbReference type="SAM" id="MobiDB-lite"/>
    </source>
</evidence>
<dbReference type="Proteomes" id="UP000318288">
    <property type="component" value="Unassembled WGS sequence"/>
</dbReference>
<evidence type="ECO:0000256" key="2">
    <source>
        <dbReference type="SAM" id="Phobius"/>
    </source>
</evidence>
<dbReference type="Gene3D" id="3.30.2010.10">
    <property type="entry name" value="Metalloproteases ('zincins'), catalytic domain"/>
    <property type="match status" value="1"/>
</dbReference>
<dbReference type="PANTHER" id="PTHR34978">
    <property type="entry name" value="POSSIBLE SENSOR-TRANSDUCER PROTEIN BLAR"/>
    <property type="match status" value="1"/>
</dbReference>
<dbReference type="EMBL" id="SJPW01000004">
    <property type="protein sequence ID" value="TWU55017.1"/>
    <property type="molecule type" value="Genomic_DNA"/>
</dbReference>
<dbReference type="Pfam" id="PF05569">
    <property type="entry name" value="Peptidase_M56"/>
    <property type="match status" value="1"/>
</dbReference>
<dbReference type="RefSeq" id="WP_146459145.1">
    <property type="nucleotide sequence ID" value="NZ_SJPW01000004.1"/>
</dbReference>
<organism evidence="4 5">
    <name type="scientific">Rubripirellula tenax</name>
    <dbReference type="NCBI Taxonomy" id="2528015"/>
    <lineage>
        <taxon>Bacteria</taxon>
        <taxon>Pseudomonadati</taxon>
        <taxon>Planctomycetota</taxon>
        <taxon>Planctomycetia</taxon>
        <taxon>Pirellulales</taxon>
        <taxon>Pirellulaceae</taxon>
        <taxon>Rubripirellula</taxon>
    </lineage>
</organism>
<evidence type="ECO:0000313" key="5">
    <source>
        <dbReference type="Proteomes" id="UP000318288"/>
    </source>
</evidence>
<dbReference type="InterPro" id="IPR052173">
    <property type="entry name" value="Beta-lactam_resp_regulator"/>
</dbReference>
<accession>A0A5C6F3K0</accession>
<feature type="domain" description="Peptidase M56" evidence="3">
    <location>
        <begin position="23"/>
        <end position="341"/>
    </location>
</feature>
<feature type="transmembrane region" description="Helical" evidence="2">
    <location>
        <begin position="12"/>
        <end position="36"/>
    </location>
</feature>
<evidence type="ECO:0000259" key="3">
    <source>
        <dbReference type="Pfam" id="PF05569"/>
    </source>
</evidence>
<feature type="transmembrane region" description="Helical" evidence="2">
    <location>
        <begin position="157"/>
        <end position="185"/>
    </location>
</feature>
<dbReference type="OrthoDB" id="219918at2"/>
<feature type="region of interest" description="Disordered" evidence="1">
    <location>
        <begin position="742"/>
        <end position="762"/>
    </location>
</feature>
<dbReference type="PANTHER" id="PTHR34978:SF3">
    <property type="entry name" value="SLR0241 PROTEIN"/>
    <property type="match status" value="1"/>
</dbReference>